<dbReference type="AlphaFoldDB" id="A0A915PWH0"/>
<dbReference type="WBParaSite" id="sdigi.contig309.g7308.t1">
    <property type="protein sequence ID" value="sdigi.contig309.g7308.t1"/>
    <property type="gene ID" value="sdigi.contig309.g7308"/>
</dbReference>
<protein>
    <submittedName>
        <fullName evidence="2">Uncharacterized protein</fullName>
    </submittedName>
</protein>
<dbReference type="Proteomes" id="UP000887581">
    <property type="component" value="Unplaced"/>
</dbReference>
<sequence length="144" mass="15993">MVRESVYLDDESPGLRIVHIEKNFEMFASNKLRHEFLSNSEKPEEEFSSSNNNGIRTCVLSSSSVSPTHLPIDSCVGKPEDYSHGYRQQPFSEMEALVSILQPSAAFFGNGSSCLDPATQGIIYDFAMSLSFLICIGEVCSWIL</sequence>
<keyword evidence="1" id="KW-1185">Reference proteome</keyword>
<name>A0A915PWH0_9BILA</name>
<evidence type="ECO:0000313" key="1">
    <source>
        <dbReference type="Proteomes" id="UP000887581"/>
    </source>
</evidence>
<proteinExistence type="predicted"/>
<evidence type="ECO:0000313" key="2">
    <source>
        <dbReference type="WBParaSite" id="sdigi.contig309.g7308.t1"/>
    </source>
</evidence>
<organism evidence="1 2">
    <name type="scientific">Setaria digitata</name>
    <dbReference type="NCBI Taxonomy" id="48799"/>
    <lineage>
        <taxon>Eukaryota</taxon>
        <taxon>Metazoa</taxon>
        <taxon>Ecdysozoa</taxon>
        <taxon>Nematoda</taxon>
        <taxon>Chromadorea</taxon>
        <taxon>Rhabditida</taxon>
        <taxon>Spirurina</taxon>
        <taxon>Spiruromorpha</taxon>
        <taxon>Filarioidea</taxon>
        <taxon>Setariidae</taxon>
        <taxon>Setaria</taxon>
    </lineage>
</organism>
<reference evidence="2" key="1">
    <citation type="submission" date="2022-11" db="UniProtKB">
        <authorList>
            <consortium name="WormBaseParasite"/>
        </authorList>
    </citation>
    <scope>IDENTIFICATION</scope>
</reference>
<accession>A0A915PWH0</accession>